<dbReference type="OrthoDB" id="6246791at2759"/>
<dbReference type="Proteomes" id="UP000311919">
    <property type="component" value="Unassembled WGS sequence"/>
</dbReference>
<dbReference type="Gene3D" id="1.25.40.10">
    <property type="entry name" value="Tetratricopeptide repeat domain"/>
    <property type="match status" value="2"/>
</dbReference>
<dbReference type="Pfam" id="PF13424">
    <property type="entry name" value="TPR_12"/>
    <property type="match status" value="1"/>
</dbReference>
<sequence>MMKKKVNVCKTPDEQLTQNENMINEYAAHRSENDDFIFKMLCECIAYSRILYEVKDWHHAQYQCCLGYFYITFRGENYALQAKSHAENSIKLSSYYLNFTNQQINQQNSDKIKKHFNLIKQTEKSLNKVEQFLNLIQNSQIISQNTLNSNNNKLEQFKRNLENYYQQWNHCTLLRLDRNFFPNLKLLKLQIYYLYGKIAFEYKKYNVSFDQYIKALRLIEEIYGSESKETIAIYHTLGRIEEYRSSANDMNRSLEYFKKAYEISNKIYNEKGSFHSLVDLARSVYQLCTTYMKYNLNLENIEHYLSDILQILNTYNEKNTQNSIEYQIDKKSVESNDHMKEALKLLQENLNLQEDTYGMYNIRVIRTRKLILSINMVQENFIEAVNQAEMCLSLEQFTFGTNSKQVKKTQEILEVLSSYKKSGNGSNSLH</sequence>
<gene>
    <name evidence="1" type="ORF">EWB00_008394</name>
</gene>
<name>A0A4Z2CQB7_SCHJA</name>
<dbReference type="EMBL" id="SKCS01000465">
    <property type="protein sequence ID" value="TNN06412.1"/>
    <property type="molecule type" value="Genomic_DNA"/>
</dbReference>
<reference evidence="1 2" key="1">
    <citation type="submission" date="2019-03" db="EMBL/GenBank/DDBJ databases">
        <title>An improved genome assembly of the fluke Schistosoma japonicum.</title>
        <authorList>
            <person name="Hu W."/>
            <person name="Luo F."/>
            <person name="Yin M."/>
            <person name="Mo X."/>
            <person name="Sun C."/>
            <person name="Wu Q."/>
            <person name="Zhu B."/>
            <person name="Xiang M."/>
            <person name="Wang J."/>
            <person name="Wang Y."/>
            <person name="Zhang T."/>
            <person name="Xu B."/>
            <person name="Zheng H."/>
            <person name="Feng Z."/>
        </authorList>
    </citation>
    <scope>NUCLEOTIDE SEQUENCE [LARGE SCALE GENOMIC DNA]</scope>
    <source>
        <strain evidence="1">HuSjv2</strain>
        <tissue evidence="1">Worms</tissue>
    </source>
</reference>
<dbReference type="InterPro" id="IPR042621">
    <property type="entry name" value="TTC23/TTC23L"/>
</dbReference>
<dbReference type="InterPro" id="IPR011990">
    <property type="entry name" value="TPR-like_helical_dom_sf"/>
</dbReference>
<protein>
    <submittedName>
        <fullName evidence="1">Tetratricopeptide repeat 23-like</fullName>
    </submittedName>
</protein>
<dbReference type="AlphaFoldDB" id="A0A4Z2CQB7"/>
<dbReference type="PANTHER" id="PTHR14485:SF2">
    <property type="entry name" value="FUNGAL STAND N-TERMINAL GOODBYE DOMAIN-CONTAINING PROTEIN"/>
    <property type="match status" value="1"/>
</dbReference>
<proteinExistence type="predicted"/>
<keyword evidence="2" id="KW-1185">Reference proteome</keyword>
<evidence type="ECO:0000313" key="2">
    <source>
        <dbReference type="Proteomes" id="UP000311919"/>
    </source>
</evidence>
<dbReference type="PANTHER" id="PTHR14485">
    <property type="entry name" value="TETRATRICOPEPTIDE REPEAT PROTEIN 23"/>
    <property type="match status" value="1"/>
</dbReference>
<evidence type="ECO:0000313" key="1">
    <source>
        <dbReference type="EMBL" id="TNN06412.1"/>
    </source>
</evidence>
<organism evidence="1 2">
    <name type="scientific">Schistosoma japonicum</name>
    <name type="common">Blood fluke</name>
    <dbReference type="NCBI Taxonomy" id="6182"/>
    <lineage>
        <taxon>Eukaryota</taxon>
        <taxon>Metazoa</taxon>
        <taxon>Spiralia</taxon>
        <taxon>Lophotrochozoa</taxon>
        <taxon>Platyhelminthes</taxon>
        <taxon>Trematoda</taxon>
        <taxon>Digenea</taxon>
        <taxon>Strigeidida</taxon>
        <taxon>Schistosomatoidea</taxon>
        <taxon>Schistosomatidae</taxon>
        <taxon>Schistosoma</taxon>
    </lineage>
</organism>
<comment type="caution">
    <text evidence="1">The sequence shown here is derived from an EMBL/GenBank/DDBJ whole genome shotgun (WGS) entry which is preliminary data.</text>
</comment>
<accession>A0A4Z2CQB7</accession>